<dbReference type="EnsemblProtists" id="HpaT814258">
    <property type="protein sequence ID" value="HpaP814258"/>
    <property type="gene ID" value="HpaG814258"/>
</dbReference>
<keyword evidence="3" id="KW-1185">Reference proteome</keyword>
<dbReference type="InParanoid" id="M4C583"/>
<name>M4C583_HYAAE</name>
<dbReference type="HOGENOM" id="CLU_049266_0_0_1"/>
<evidence type="ECO:0000256" key="1">
    <source>
        <dbReference type="SAM" id="Phobius"/>
    </source>
</evidence>
<dbReference type="VEuPathDB" id="FungiDB:HpaG814258"/>
<dbReference type="Proteomes" id="UP000011713">
    <property type="component" value="Unassembled WGS sequence"/>
</dbReference>
<organism evidence="2 3">
    <name type="scientific">Hyaloperonospora arabidopsidis (strain Emoy2)</name>
    <name type="common">Downy mildew agent</name>
    <name type="synonym">Peronospora arabidopsidis</name>
    <dbReference type="NCBI Taxonomy" id="559515"/>
    <lineage>
        <taxon>Eukaryota</taxon>
        <taxon>Sar</taxon>
        <taxon>Stramenopiles</taxon>
        <taxon>Oomycota</taxon>
        <taxon>Peronosporomycetes</taxon>
        <taxon>Peronosporales</taxon>
        <taxon>Peronosporaceae</taxon>
        <taxon>Hyaloperonospora</taxon>
    </lineage>
</organism>
<keyword evidence="1" id="KW-0812">Transmembrane</keyword>
<keyword evidence="1" id="KW-0472">Membrane</keyword>
<protein>
    <submittedName>
        <fullName evidence="2">Uncharacterized protein</fullName>
    </submittedName>
</protein>
<sequence length="371" mass="39710">MVTSRQGSRTFMDVLDAAGHALRVLTSHVSSKATASGVVTPSVLRSLCVGILVLLLVLSSLGRLELWMTCAGFVMVALSVVSAIHELKLSKIVPSSYQDLLEHHEMEPCGSSHLVLLPHLAPPVKNCVALMSPSIKDVMATTTLNIATSESSCGPANAVQEETDRRDCRGPLETVAINSSTGPSSVAAGSCNSTSDGHNKLDVLHCGTIIDIQGAHGFIIPHDIGVNTNAVDKSPVQSRSVSGCDFRPGKQHKMPFVIPFKLNEEQTAARQDIAVGKTVEFAYSQVTAAGTGSPALVCARNVTPICTDDGIRKSRSALQSCKQAREVSFARAMEELTMISLRHVPVKHHVDLIKYAEKLDDQGETRLSQWI</sequence>
<reference evidence="2" key="2">
    <citation type="submission" date="2015-06" db="UniProtKB">
        <authorList>
            <consortium name="EnsemblProtists"/>
        </authorList>
    </citation>
    <scope>IDENTIFICATION</scope>
    <source>
        <strain evidence="2">Emoy2</strain>
    </source>
</reference>
<dbReference type="OMA" id="GRFQLWM"/>
<reference evidence="3" key="1">
    <citation type="journal article" date="2010" name="Science">
        <title>Signatures of adaptation to obligate biotrophy in the Hyaloperonospora arabidopsidis genome.</title>
        <authorList>
            <person name="Baxter L."/>
            <person name="Tripathy S."/>
            <person name="Ishaque N."/>
            <person name="Boot N."/>
            <person name="Cabral A."/>
            <person name="Kemen E."/>
            <person name="Thines M."/>
            <person name="Ah-Fong A."/>
            <person name="Anderson R."/>
            <person name="Badejoko W."/>
            <person name="Bittner-Eddy P."/>
            <person name="Boore J.L."/>
            <person name="Chibucos M.C."/>
            <person name="Coates M."/>
            <person name="Dehal P."/>
            <person name="Delehaunty K."/>
            <person name="Dong S."/>
            <person name="Downton P."/>
            <person name="Dumas B."/>
            <person name="Fabro G."/>
            <person name="Fronick C."/>
            <person name="Fuerstenberg S.I."/>
            <person name="Fulton L."/>
            <person name="Gaulin E."/>
            <person name="Govers F."/>
            <person name="Hughes L."/>
            <person name="Humphray S."/>
            <person name="Jiang R.H."/>
            <person name="Judelson H."/>
            <person name="Kamoun S."/>
            <person name="Kyung K."/>
            <person name="Meijer H."/>
            <person name="Minx P."/>
            <person name="Morris P."/>
            <person name="Nelson J."/>
            <person name="Phuntumart V."/>
            <person name="Qutob D."/>
            <person name="Rehmany A."/>
            <person name="Rougon-Cardoso A."/>
            <person name="Ryden P."/>
            <person name="Torto-Alalibo T."/>
            <person name="Studholme D."/>
            <person name="Wang Y."/>
            <person name="Win J."/>
            <person name="Wood J."/>
            <person name="Clifton S.W."/>
            <person name="Rogers J."/>
            <person name="Van den Ackerveken G."/>
            <person name="Jones J.D."/>
            <person name="McDowell J.M."/>
            <person name="Beynon J."/>
            <person name="Tyler B.M."/>
        </authorList>
    </citation>
    <scope>NUCLEOTIDE SEQUENCE [LARGE SCALE GENOMIC DNA]</scope>
    <source>
        <strain evidence="3">Emoy2</strain>
    </source>
</reference>
<feature type="transmembrane region" description="Helical" evidence="1">
    <location>
        <begin position="42"/>
        <end position="60"/>
    </location>
</feature>
<evidence type="ECO:0000313" key="2">
    <source>
        <dbReference type="EnsemblProtists" id="HpaP814258"/>
    </source>
</evidence>
<dbReference type="EMBL" id="JH598316">
    <property type="status" value="NOT_ANNOTATED_CDS"/>
    <property type="molecule type" value="Genomic_DNA"/>
</dbReference>
<keyword evidence="1" id="KW-1133">Transmembrane helix</keyword>
<dbReference type="AlphaFoldDB" id="M4C583"/>
<proteinExistence type="predicted"/>
<accession>M4C583</accession>
<dbReference type="eggNOG" id="ENOG502S08A">
    <property type="taxonomic scope" value="Eukaryota"/>
</dbReference>
<evidence type="ECO:0000313" key="3">
    <source>
        <dbReference type="Proteomes" id="UP000011713"/>
    </source>
</evidence>